<protein>
    <submittedName>
        <fullName evidence="2">Uncharacterized protein</fullName>
    </submittedName>
</protein>
<sequence>MIAVVEEPAAGYGLLIIAQAVFLLFLVVAAVYALLAVMAALGLTSFGVLERFRRKREEPEDDGIDGLF</sequence>
<keyword evidence="1" id="KW-0812">Transmembrane</keyword>
<keyword evidence="1" id="KW-0472">Membrane</keyword>
<name>A0A1G9KE27_9ACTN</name>
<proteinExistence type="predicted"/>
<evidence type="ECO:0000256" key="1">
    <source>
        <dbReference type="SAM" id="Phobius"/>
    </source>
</evidence>
<dbReference type="RefSeq" id="WP_091053049.1">
    <property type="nucleotide sequence ID" value="NZ_FNGF01000006.1"/>
</dbReference>
<reference evidence="3" key="1">
    <citation type="submission" date="2016-10" db="EMBL/GenBank/DDBJ databases">
        <authorList>
            <person name="Varghese N."/>
            <person name="Submissions S."/>
        </authorList>
    </citation>
    <scope>NUCLEOTIDE SEQUENCE [LARGE SCALE GENOMIC DNA]</scope>
    <source>
        <strain evidence="3">CGMCC 4.3147</strain>
    </source>
</reference>
<accession>A0A1G9KE27</accession>
<dbReference type="STRING" id="380244.SAMN05216298_4003"/>
<keyword evidence="1" id="KW-1133">Transmembrane helix</keyword>
<evidence type="ECO:0000313" key="2">
    <source>
        <dbReference type="EMBL" id="SDL47859.1"/>
    </source>
</evidence>
<feature type="transmembrane region" description="Helical" evidence="1">
    <location>
        <begin position="16"/>
        <end position="49"/>
    </location>
</feature>
<keyword evidence="3" id="KW-1185">Reference proteome</keyword>
<dbReference type="Proteomes" id="UP000198662">
    <property type="component" value="Unassembled WGS sequence"/>
</dbReference>
<gene>
    <name evidence="2" type="ORF">SAMN05216298_4003</name>
</gene>
<evidence type="ECO:0000313" key="3">
    <source>
        <dbReference type="Proteomes" id="UP000198662"/>
    </source>
</evidence>
<dbReference type="AlphaFoldDB" id="A0A1G9KE27"/>
<organism evidence="2 3">
    <name type="scientific">Glycomyces sambucus</name>
    <dbReference type="NCBI Taxonomy" id="380244"/>
    <lineage>
        <taxon>Bacteria</taxon>
        <taxon>Bacillati</taxon>
        <taxon>Actinomycetota</taxon>
        <taxon>Actinomycetes</taxon>
        <taxon>Glycomycetales</taxon>
        <taxon>Glycomycetaceae</taxon>
        <taxon>Glycomyces</taxon>
    </lineage>
</organism>
<dbReference type="EMBL" id="FNGF01000006">
    <property type="protein sequence ID" value="SDL47859.1"/>
    <property type="molecule type" value="Genomic_DNA"/>
</dbReference>